<feature type="region of interest" description="Disordered" evidence="1">
    <location>
        <begin position="1"/>
        <end position="122"/>
    </location>
</feature>
<evidence type="ECO:0000313" key="2">
    <source>
        <dbReference type="EMBL" id="WOL03525.1"/>
    </source>
</evidence>
<name>A0AAQ3QCJ3_9LILI</name>
<proteinExistence type="predicted"/>
<feature type="compositionally biased region" description="Basic and acidic residues" evidence="1">
    <location>
        <begin position="349"/>
        <end position="358"/>
    </location>
</feature>
<feature type="region of interest" description="Disordered" evidence="1">
    <location>
        <begin position="328"/>
        <end position="358"/>
    </location>
</feature>
<sequence length="473" mass="52250">MGACASKSKAVNGGERAPLTLEEPAEITKIGEAEQKQEEKEAVDDAKEAGVTGDGGGEEGENNRKSLGVLMRETEAGEAKPPLEQPKVEHPAEQVEHPATTEENEETAKKVETKEEEEPKEVDLLENSVVIAKESVVKVDSEEGTVIAGLSIAAEDQSADKVELDDSRREEEKLNPAIVAKQSLIAELKTGIAAKEQPTQKQYGEDVELDSATPQISHKEAEQLKAVEYLEKPVLVAEQSVEKVESGSDIVIVKTSTTVIEQPEEDQISKKVELEDEKPQISHKGEEKSNSQDIVEKPAIAPNQHMEKVEFVQETVIAEPTTVLDKSVQEQPLERIEVDASTPQISQEQEEKSKAEEYVDKVGSEIETVITEIQQPVEEIKFEDEKPPISQKQAAIPEQHQVENFDFETVKNVIIGEQITDVEQMKEVPFPLEKAESDIIEYAVFEKSFEVVQTGVQFQDPNSSEQKSLSPDE</sequence>
<protein>
    <submittedName>
        <fullName evidence="2">Uncharacterized protein</fullName>
    </submittedName>
</protein>
<organism evidence="2 3">
    <name type="scientific">Canna indica</name>
    <name type="common">Indian-shot</name>
    <dbReference type="NCBI Taxonomy" id="4628"/>
    <lineage>
        <taxon>Eukaryota</taxon>
        <taxon>Viridiplantae</taxon>
        <taxon>Streptophyta</taxon>
        <taxon>Embryophyta</taxon>
        <taxon>Tracheophyta</taxon>
        <taxon>Spermatophyta</taxon>
        <taxon>Magnoliopsida</taxon>
        <taxon>Liliopsida</taxon>
        <taxon>Zingiberales</taxon>
        <taxon>Cannaceae</taxon>
        <taxon>Canna</taxon>
    </lineage>
</organism>
<evidence type="ECO:0000256" key="1">
    <source>
        <dbReference type="SAM" id="MobiDB-lite"/>
    </source>
</evidence>
<dbReference type="Proteomes" id="UP001327560">
    <property type="component" value="Chromosome 4"/>
</dbReference>
<keyword evidence="3" id="KW-1185">Reference proteome</keyword>
<reference evidence="2 3" key="1">
    <citation type="submission" date="2023-10" db="EMBL/GenBank/DDBJ databases">
        <title>Chromosome-scale genome assembly provides insights into flower coloration mechanisms of Canna indica.</title>
        <authorList>
            <person name="Li C."/>
        </authorList>
    </citation>
    <scope>NUCLEOTIDE SEQUENCE [LARGE SCALE GENOMIC DNA]</scope>
    <source>
        <tissue evidence="2">Flower</tissue>
    </source>
</reference>
<dbReference type="EMBL" id="CP136893">
    <property type="protein sequence ID" value="WOL03525.1"/>
    <property type="molecule type" value="Genomic_DNA"/>
</dbReference>
<accession>A0AAQ3QCJ3</accession>
<feature type="region of interest" description="Disordered" evidence="1">
    <location>
        <begin position="262"/>
        <end position="302"/>
    </location>
</feature>
<evidence type="ECO:0000313" key="3">
    <source>
        <dbReference type="Proteomes" id="UP001327560"/>
    </source>
</evidence>
<gene>
    <name evidence="2" type="ORF">Cni_G12245</name>
</gene>
<feature type="compositionally biased region" description="Basic and acidic residues" evidence="1">
    <location>
        <begin position="29"/>
        <end position="48"/>
    </location>
</feature>
<feature type="compositionally biased region" description="Basic and acidic residues" evidence="1">
    <location>
        <begin position="86"/>
        <end position="113"/>
    </location>
</feature>
<dbReference type="AlphaFoldDB" id="A0AAQ3QCJ3"/>
<feature type="compositionally biased region" description="Basic and acidic residues" evidence="1">
    <location>
        <begin position="267"/>
        <end position="296"/>
    </location>
</feature>